<protein>
    <recommendedName>
        <fullName evidence="4">DNA mismatch repair protein MutL</fullName>
    </recommendedName>
</protein>
<dbReference type="InterPro" id="IPR042121">
    <property type="entry name" value="MutL_C_regsub"/>
</dbReference>
<dbReference type="InterPro" id="IPR002099">
    <property type="entry name" value="MutL/Mlh/PMS"/>
</dbReference>
<dbReference type="InterPro" id="IPR013507">
    <property type="entry name" value="DNA_mismatch_S5_2-like"/>
</dbReference>
<comment type="caution">
    <text evidence="7">The sequence shown here is derived from an EMBL/GenBank/DDBJ whole genome shotgun (WGS) entry which is preliminary data.</text>
</comment>
<keyword evidence="2 4" id="KW-0227">DNA damage</keyword>
<dbReference type="Pfam" id="PF01119">
    <property type="entry name" value="DNA_mis_repair"/>
    <property type="match status" value="1"/>
</dbReference>
<dbReference type="InterPro" id="IPR020568">
    <property type="entry name" value="Ribosomal_Su5_D2-typ_SF"/>
</dbReference>
<dbReference type="SUPFAM" id="SSF118116">
    <property type="entry name" value="DNA mismatch repair protein MutL"/>
    <property type="match status" value="1"/>
</dbReference>
<sequence>MAKIRQLSEDTANKIAAGEVVERPASVIKELVENSIDACAHKIDVEVVEGGATLMRIIDDGVGMSEEDAQMCFSRHATSKIVDDHDLFNITTLGFRGEAIPSIASISKFTLETCEKDVGTRVSYEFGKKKSVERCAMNKGTCITVERIFQNVPARLKYLKSVNAEFAAIYTYIERLSLAHPEIAFTLTHNNKLIYSTNGSGSLLEVIAEIYGVSTAKNMMEVDFGNEEFHISGYISKIEESRASKNHIITLVNDRYVRNMKTINTINDVYRNYLPEKRFPIAIVHIDVDPYLVDVNVHPAKLEVRFSKEMALKEVITEGIEQALKTVHETPVQEVEEKPTFKVQHEQMLFKLEEDVPSLIKMPTPTYHVEEKHEEEKEVPIKEEKPIVKKEVKPLKEKIYAKGQVRGTYLIGENEKGMYLIDQKAAQERINYEKYQEHFASSSLDIQPLTVPLIFEFTESEFMILEENKDKLEMIGINLESFSRNTFTLRSLPSWMTQIDEKHFIEDMCEKILNDEDLNLLELRDYAIIALASKFSVDRNTYLSTAEMQAIMDQLMRCDNPYVDASGKPTLIFYSDHELLKMFKRIR</sequence>
<dbReference type="GO" id="GO:0140664">
    <property type="term" value="F:ATP-dependent DNA damage sensor activity"/>
    <property type="evidence" value="ECO:0007669"/>
    <property type="project" value="InterPro"/>
</dbReference>
<dbReference type="FunFam" id="3.30.565.10:FF:000003">
    <property type="entry name" value="DNA mismatch repair endonuclease MutL"/>
    <property type="match status" value="1"/>
</dbReference>
<dbReference type="AlphaFoldDB" id="A0A0R2HGJ0"/>
<name>A0A0R2HGJ0_9FIRM</name>
<dbReference type="NCBIfam" id="TIGR00585">
    <property type="entry name" value="mutl"/>
    <property type="match status" value="1"/>
</dbReference>
<dbReference type="InterPro" id="IPR037198">
    <property type="entry name" value="MutL_C_sf"/>
</dbReference>
<dbReference type="Pfam" id="PF13589">
    <property type="entry name" value="HATPase_c_3"/>
    <property type="match status" value="1"/>
</dbReference>
<dbReference type="Gene3D" id="3.30.1370.100">
    <property type="entry name" value="MutL, C-terminal domain, regulatory subdomain"/>
    <property type="match status" value="1"/>
</dbReference>
<dbReference type="HAMAP" id="MF_00149">
    <property type="entry name" value="DNA_mis_repair"/>
    <property type="match status" value="1"/>
</dbReference>
<accession>A0A0R2HGJ0</accession>
<dbReference type="GO" id="GO:0016887">
    <property type="term" value="F:ATP hydrolysis activity"/>
    <property type="evidence" value="ECO:0007669"/>
    <property type="project" value="InterPro"/>
</dbReference>
<feature type="domain" description="MutL C-terminal dimerisation" evidence="5">
    <location>
        <begin position="401"/>
        <end position="543"/>
    </location>
</feature>
<dbReference type="InterPro" id="IPR042120">
    <property type="entry name" value="MutL_C_dimsub"/>
</dbReference>
<gene>
    <name evidence="4" type="primary">mutL</name>
    <name evidence="7" type="ORF">IV49_GL001606</name>
</gene>
<comment type="similarity">
    <text evidence="1 4">Belongs to the DNA mismatch repair MutL/HexB family.</text>
</comment>
<dbReference type="SUPFAM" id="SSF55874">
    <property type="entry name" value="ATPase domain of HSP90 chaperone/DNA topoisomerase II/histidine kinase"/>
    <property type="match status" value="1"/>
</dbReference>
<evidence type="ECO:0000313" key="7">
    <source>
        <dbReference type="EMBL" id="KRN50790.1"/>
    </source>
</evidence>
<dbReference type="InterPro" id="IPR036890">
    <property type="entry name" value="HATPase_C_sf"/>
</dbReference>
<dbReference type="GO" id="GO:0006298">
    <property type="term" value="P:mismatch repair"/>
    <property type="evidence" value="ECO:0007669"/>
    <property type="project" value="UniProtKB-UniRule"/>
</dbReference>
<dbReference type="Pfam" id="PF08676">
    <property type="entry name" value="MutL_C"/>
    <property type="match status" value="1"/>
</dbReference>
<dbReference type="SMART" id="SM01340">
    <property type="entry name" value="DNA_mis_repair"/>
    <property type="match status" value="1"/>
</dbReference>
<proteinExistence type="inferred from homology"/>
<dbReference type="PANTHER" id="PTHR10073:SF12">
    <property type="entry name" value="DNA MISMATCH REPAIR PROTEIN MLH1"/>
    <property type="match status" value="1"/>
</dbReference>
<reference evidence="7 8" key="1">
    <citation type="journal article" date="2015" name="Genome Announc.">
        <title>Expanding the biotechnology potential of lactobacilli through comparative genomics of 213 strains and associated genera.</title>
        <authorList>
            <person name="Sun Z."/>
            <person name="Harris H.M."/>
            <person name="McCann A."/>
            <person name="Guo C."/>
            <person name="Argimon S."/>
            <person name="Zhang W."/>
            <person name="Yang X."/>
            <person name="Jeffery I.B."/>
            <person name="Cooney J.C."/>
            <person name="Kagawa T.F."/>
            <person name="Liu W."/>
            <person name="Song Y."/>
            <person name="Salvetti E."/>
            <person name="Wrobel A."/>
            <person name="Rasinkangas P."/>
            <person name="Parkhill J."/>
            <person name="Rea M.C."/>
            <person name="O'Sullivan O."/>
            <person name="Ritari J."/>
            <person name="Douillard F.P."/>
            <person name="Paul Ross R."/>
            <person name="Yang R."/>
            <person name="Briner A.E."/>
            <person name="Felis G.E."/>
            <person name="de Vos W.M."/>
            <person name="Barrangou R."/>
            <person name="Klaenhammer T.R."/>
            <person name="Caufield P.W."/>
            <person name="Cui Y."/>
            <person name="Zhang H."/>
            <person name="O'Toole P.W."/>
        </authorList>
    </citation>
    <scope>NUCLEOTIDE SEQUENCE [LARGE SCALE GENOMIC DNA]</scope>
    <source>
        <strain evidence="7 8">DSM 20405</strain>
    </source>
</reference>
<keyword evidence="3 4" id="KW-0234">DNA repair</keyword>
<dbReference type="EMBL" id="JQBL01000005">
    <property type="protein sequence ID" value="KRN50790.1"/>
    <property type="molecule type" value="Genomic_DNA"/>
</dbReference>
<keyword evidence="8" id="KW-1185">Reference proteome</keyword>
<dbReference type="Gene3D" id="3.30.230.10">
    <property type="match status" value="1"/>
</dbReference>
<dbReference type="Proteomes" id="UP000051841">
    <property type="component" value="Unassembled WGS sequence"/>
</dbReference>
<dbReference type="CDD" id="cd16926">
    <property type="entry name" value="HATPase_MutL-MLH-PMS-like"/>
    <property type="match status" value="1"/>
</dbReference>
<evidence type="ECO:0000259" key="6">
    <source>
        <dbReference type="SMART" id="SM01340"/>
    </source>
</evidence>
<dbReference type="Gene3D" id="3.30.565.10">
    <property type="entry name" value="Histidine kinase-like ATPase, C-terminal domain"/>
    <property type="match status" value="1"/>
</dbReference>
<dbReference type="GO" id="GO:0005524">
    <property type="term" value="F:ATP binding"/>
    <property type="evidence" value="ECO:0007669"/>
    <property type="project" value="InterPro"/>
</dbReference>
<dbReference type="SMART" id="SM00853">
    <property type="entry name" value="MutL_C"/>
    <property type="match status" value="1"/>
</dbReference>
<evidence type="ECO:0000256" key="4">
    <source>
        <dbReference type="HAMAP-Rule" id="MF_00149"/>
    </source>
</evidence>
<dbReference type="GO" id="GO:0030983">
    <property type="term" value="F:mismatched DNA binding"/>
    <property type="evidence" value="ECO:0007669"/>
    <property type="project" value="InterPro"/>
</dbReference>
<dbReference type="CDD" id="cd00782">
    <property type="entry name" value="MutL_Trans"/>
    <property type="match status" value="1"/>
</dbReference>
<dbReference type="InterPro" id="IPR038973">
    <property type="entry name" value="MutL/Mlh/Pms-like"/>
</dbReference>
<evidence type="ECO:0000256" key="3">
    <source>
        <dbReference type="ARBA" id="ARBA00023204"/>
    </source>
</evidence>
<evidence type="ECO:0000256" key="2">
    <source>
        <dbReference type="ARBA" id="ARBA00022763"/>
    </source>
</evidence>
<dbReference type="InterPro" id="IPR020667">
    <property type="entry name" value="DNA_mismatch_repair_MutL"/>
</dbReference>
<organism evidence="7 8">
    <name type="scientific">Kandleria vitulina DSM 20405</name>
    <dbReference type="NCBI Taxonomy" id="1410657"/>
    <lineage>
        <taxon>Bacteria</taxon>
        <taxon>Bacillati</taxon>
        <taxon>Bacillota</taxon>
        <taxon>Erysipelotrichia</taxon>
        <taxon>Erysipelotrichales</taxon>
        <taxon>Coprobacillaceae</taxon>
        <taxon>Kandleria</taxon>
    </lineage>
</organism>
<dbReference type="PATRIC" id="fig|1410657.5.peg.1658"/>
<dbReference type="InterPro" id="IPR014721">
    <property type="entry name" value="Ribsml_uS5_D2-typ_fold_subgr"/>
</dbReference>
<dbReference type="InterPro" id="IPR014790">
    <property type="entry name" value="MutL_C"/>
</dbReference>
<evidence type="ECO:0000256" key="1">
    <source>
        <dbReference type="ARBA" id="ARBA00006082"/>
    </source>
</evidence>
<evidence type="ECO:0000313" key="8">
    <source>
        <dbReference type="Proteomes" id="UP000051841"/>
    </source>
</evidence>
<dbReference type="Gene3D" id="3.30.1540.20">
    <property type="entry name" value="MutL, C-terminal domain, dimerisation subdomain"/>
    <property type="match status" value="1"/>
</dbReference>
<dbReference type="SUPFAM" id="SSF54211">
    <property type="entry name" value="Ribosomal protein S5 domain 2-like"/>
    <property type="match status" value="1"/>
</dbReference>
<dbReference type="PANTHER" id="PTHR10073">
    <property type="entry name" value="DNA MISMATCH REPAIR PROTEIN MLH, PMS, MUTL"/>
    <property type="match status" value="1"/>
</dbReference>
<comment type="function">
    <text evidence="4">This protein is involved in the repair of mismatches in DNA. It is required for dam-dependent methyl-directed DNA mismatch repair. May act as a 'molecular matchmaker', a protein that promotes the formation of a stable complex between two or more DNA-binding proteins in an ATP-dependent manner without itself being part of a final effector complex.</text>
</comment>
<dbReference type="GO" id="GO:0032300">
    <property type="term" value="C:mismatch repair complex"/>
    <property type="evidence" value="ECO:0007669"/>
    <property type="project" value="InterPro"/>
</dbReference>
<evidence type="ECO:0000259" key="5">
    <source>
        <dbReference type="SMART" id="SM00853"/>
    </source>
</evidence>
<feature type="domain" description="DNA mismatch repair protein S5" evidence="6">
    <location>
        <begin position="207"/>
        <end position="325"/>
    </location>
</feature>
<dbReference type="RefSeq" id="WP_029072469.1">
    <property type="nucleotide sequence ID" value="NZ_JNKN01000001.1"/>
</dbReference>